<dbReference type="PANTHER" id="PTHR13035">
    <property type="entry name" value="PROTEIN N-TERMINAL GLUTAMINE AMIDOHYDROLASE"/>
    <property type="match status" value="1"/>
</dbReference>
<dbReference type="Pfam" id="PF09764">
    <property type="entry name" value="Nt_Gln_amidase"/>
    <property type="match status" value="1"/>
</dbReference>
<protein>
    <recommendedName>
        <fullName evidence="4 8">Protein N-terminal glutamine amidohydrolase</fullName>
        <ecNumber evidence="3 8">3.5.1.122</ecNumber>
    </recommendedName>
    <alternativeName>
        <fullName evidence="6 8">Protein NH2-terminal glutamine deamidase</fullName>
    </alternativeName>
</protein>
<evidence type="ECO:0000313" key="10">
    <source>
        <dbReference type="EMBL" id="OBZ84583.1"/>
    </source>
</evidence>
<dbReference type="OrthoDB" id="191192at2759"/>
<evidence type="ECO:0000313" key="11">
    <source>
        <dbReference type="Proteomes" id="UP000093000"/>
    </source>
</evidence>
<feature type="domain" description="Protein N-terminal glutamine amidohydrolase alpha beta roll" evidence="9">
    <location>
        <begin position="21"/>
        <end position="194"/>
    </location>
</feature>
<evidence type="ECO:0000256" key="8">
    <source>
        <dbReference type="RuleBase" id="RU367082"/>
    </source>
</evidence>
<gene>
    <name evidence="10" type="primary">tun</name>
    <name evidence="10" type="ORF">A0J61_07368</name>
</gene>
<keyword evidence="5 8" id="KW-0378">Hydrolase</keyword>
<dbReference type="InterPro" id="IPR037132">
    <property type="entry name" value="N_Gln_amidohydro_ab_roll_sf"/>
</dbReference>
<comment type="catalytic activity">
    <reaction evidence="7 8">
        <text>N-terminal L-glutaminyl-[protein] + H2O = N-terminal L-glutamyl-[protein] + NH4(+)</text>
        <dbReference type="Rhea" id="RHEA:50680"/>
        <dbReference type="Rhea" id="RHEA-COMP:12668"/>
        <dbReference type="Rhea" id="RHEA-COMP:12777"/>
        <dbReference type="ChEBI" id="CHEBI:15377"/>
        <dbReference type="ChEBI" id="CHEBI:28938"/>
        <dbReference type="ChEBI" id="CHEBI:64721"/>
        <dbReference type="ChEBI" id="CHEBI:64722"/>
        <dbReference type="EC" id="3.5.1.122"/>
    </reaction>
</comment>
<comment type="similarity">
    <text evidence="1 8">Belongs to the NTAQ1 family.</text>
</comment>
<dbReference type="PANTHER" id="PTHR13035:SF0">
    <property type="entry name" value="PROTEIN N-TERMINAL GLUTAMINE AMIDOHYDROLASE"/>
    <property type="match status" value="1"/>
</dbReference>
<comment type="subunit">
    <text evidence="2 8">Monomer.</text>
</comment>
<dbReference type="GO" id="GO:0005829">
    <property type="term" value="C:cytosol"/>
    <property type="evidence" value="ECO:0007669"/>
    <property type="project" value="TreeGrafter"/>
</dbReference>
<dbReference type="GO" id="GO:0005634">
    <property type="term" value="C:nucleus"/>
    <property type="evidence" value="ECO:0007669"/>
    <property type="project" value="TreeGrafter"/>
</dbReference>
<sequence>MTLTEDQGLDVLKFKQAELNYTANYCEENIYKLCEEIQTKRPDLLEYFHVVFISNKNRMVPLWQQRAGREEDHMVVWDYHVVLYFEKEGEKALVYDFDTLLPFPTPADVYATNTFKPHLVFNDRYHHAFRLIPAKVYLESFQSDRSHMLKEDGCYIAQPPSYPIISKGQHNLDEFISMESCLYGNVLSNNQFYDRLFNTLD</sequence>
<dbReference type="STRING" id="101091.A0A1C7N638"/>
<dbReference type="Proteomes" id="UP000093000">
    <property type="component" value="Unassembled WGS sequence"/>
</dbReference>
<reference evidence="10 11" key="1">
    <citation type="submission" date="2016-03" db="EMBL/GenBank/DDBJ databases">
        <title>Choanephora cucurbitarum.</title>
        <authorList>
            <person name="Min B."/>
            <person name="Park H."/>
            <person name="Park J.-H."/>
            <person name="Shin H.-D."/>
            <person name="Choi I.-G."/>
        </authorList>
    </citation>
    <scope>NUCLEOTIDE SEQUENCE [LARGE SCALE GENOMIC DNA]</scope>
    <source>
        <strain evidence="10 11">KUS-F28377</strain>
    </source>
</reference>
<accession>A0A1C7N638</accession>
<evidence type="ECO:0000256" key="4">
    <source>
        <dbReference type="ARBA" id="ARBA00021247"/>
    </source>
</evidence>
<dbReference type="GO" id="GO:0008418">
    <property type="term" value="F:protein-N-terminal asparagine amidohydrolase activity"/>
    <property type="evidence" value="ECO:0007669"/>
    <property type="project" value="UniProtKB-UniRule"/>
</dbReference>
<keyword evidence="11" id="KW-1185">Reference proteome</keyword>
<comment type="function">
    <text evidence="8">Mediates the side-chain deamidation of N-terminal glutamine residues to glutamate, an important step in N-end rule pathway of protein degradation. Conversion of the resulting N-terminal glutamine to glutamate renders the protein susceptible to arginylation, polyubiquitination and degradation as specified by the N-end rule. Does not act on substrates with internal or C-terminal glutamine and does not act on non-glutamine residues in any position.</text>
</comment>
<evidence type="ECO:0000256" key="7">
    <source>
        <dbReference type="ARBA" id="ARBA00048768"/>
    </source>
</evidence>
<dbReference type="GO" id="GO:0070773">
    <property type="term" value="F:protein-N-terminal glutamine amidohydrolase activity"/>
    <property type="evidence" value="ECO:0007669"/>
    <property type="project" value="UniProtKB-UniRule"/>
</dbReference>
<evidence type="ECO:0000256" key="3">
    <source>
        <dbReference type="ARBA" id="ARBA00012718"/>
    </source>
</evidence>
<dbReference type="EMBL" id="LUGH01000493">
    <property type="protein sequence ID" value="OBZ84583.1"/>
    <property type="molecule type" value="Genomic_DNA"/>
</dbReference>
<dbReference type="AlphaFoldDB" id="A0A1C7N638"/>
<evidence type="ECO:0000256" key="5">
    <source>
        <dbReference type="ARBA" id="ARBA00022801"/>
    </source>
</evidence>
<dbReference type="EC" id="3.5.1.122" evidence="3 8"/>
<dbReference type="InterPro" id="IPR039733">
    <property type="entry name" value="NTAQ1"/>
</dbReference>
<proteinExistence type="inferred from homology"/>
<dbReference type="InterPro" id="IPR023128">
    <property type="entry name" value="Prot_N_Gln_amidohydro_ab_roll"/>
</dbReference>
<name>A0A1C7N638_9FUNG</name>
<organism evidence="10 11">
    <name type="scientific">Choanephora cucurbitarum</name>
    <dbReference type="NCBI Taxonomy" id="101091"/>
    <lineage>
        <taxon>Eukaryota</taxon>
        <taxon>Fungi</taxon>
        <taxon>Fungi incertae sedis</taxon>
        <taxon>Mucoromycota</taxon>
        <taxon>Mucoromycotina</taxon>
        <taxon>Mucoromycetes</taxon>
        <taxon>Mucorales</taxon>
        <taxon>Mucorineae</taxon>
        <taxon>Choanephoraceae</taxon>
        <taxon>Choanephoroideae</taxon>
        <taxon>Choanephora</taxon>
    </lineage>
</organism>
<dbReference type="InParanoid" id="A0A1C7N638"/>
<evidence type="ECO:0000259" key="9">
    <source>
        <dbReference type="Pfam" id="PF09764"/>
    </source>
</evidence>
<evidence type="ECO:0000256" key="6">
    <source>
        <dbReference type="ARBA" id="ARBA00029677"/>
    </source>
</evidence>
<dbReference type="Gene3D" id="3.10.620.10">
    <property type="entry name" value="Protein N-terminal glutamine amidohydrolase, alpha beta roll"/>
    <property type="match status" value="1"/>
</dbReference>
<comment type="caution">
    <text evidence="10">The sequence shown here is derived from an EMBL/GenBank/DDBJ whole genome shotgun (WGS) entry which is preliminary data.</text>
</comment>
<evidence type="ECO:0000256" key="2">
    <source>
        <dbReference type="ARBA" id="ARBA00011245"/>
    </source>
</evidence>
<evidence type="ECO:0000256" key="1">
    <source>
        <dbReference type="ARBA" id="ARBA00008985"/>
    </source>
</evidence>